<dbReference type="Proteomes" id="UP000016927">
    <property type="component" value="Unassembled WGS sequence"/>
</dbReference>
<dbReference type="AlphaFoldDB" id="R0MKH0"/>
<dbReference type="VEuPathDB" id="MicrosporidiaDB:NBO_16g0026"/>
<sequence length="76" mass="8475">MLDAENFFNVLFILSPAIGFVPQILASDIIFPEVLSLLSIIASILKLSHYVSEPFSSLIALQGCVYYYSSFLSYSF</sequence>
<name>R0MKH0_NOSB1</name>
<dbReference type="OrthoDB" id="292213at2759"/>
<gene>
    <name evidence="1" type="ORF">NBO_16g0026</name>
</gene>
<proteinExistence type="predicted"/>
<keyword evidence="2" id="KW-1185">Reference proteome</keyword>
<organism evidence="1 2">
    <name type="scientific">Nosema bombycis (strain CQ1 / CVCC 102059)</name>
    <name type="common">Microsporidian parasite</name>
    <name type="synonym">Pebrine of silkworm</name>
    <dbReference type="NCBI Taxonomy" id="578461"/>
    <lineage>
        <taxon>Eukaryota</taxon>
        <taxon>Fungi</taxon>
        <taxon>Fungi incertae sedis</taxon>
        <taxon>Microsporidia</taxon>
        <taxon>Nosematidae</taxon>
        <taxon>Nosema</taxon>
    </lineage>
</organism>
<evidence type="ECO:0000313" key="2">
    <source>
        <dbReference type="Proteomes" id="UP000016927"/>
    </source>
</evidence>
<evidence type="ECO:0000313" key="1">
    <source>
        <dbReference type="EMBL" id="EOB14740.1"/>
    </source>
</evidence>
<protein>
    <submittedName>
        <fullName evidence="1">Uncharacterized protein</fullName>
    </submittedName>
</protein>
<reference evidence="1 2" key="1">
    <citation type="journal article" date="2013" name="BMC Genomics">
        <title>Comparative genomics of parasitic silkworm microsporidia reveal an association between genome expansion and host adaptation.</title>
        <authorList>
            <person name="Pan G."/>
            <person name="Xu J."/>
            <person name="Li T."/>
            <person name="Xia Q."/>
            <person name="Liu S.L."/>
            <person name="Zhang G."/>
            <person name="Li S."/>
            <person name="Li C."/>
            <person name="Liu H."/>
            <person name="Yang L."/>
            <person name="Liu T."/>
            <person name="Zhang X."/>
            <person name="Wu Z."/>
            <person name="Fan W."/>
            <person name="Dang X."/>
            <person name="Xiang H."/>
            <person name="Tao M."/>
            <person name="Li Y."/>
            <person name="Hu J."/>
            <person name="Li Z."/>
            <person name="Lin L."/>
            <person name="Luo J."/>
            <person name="Geng L."/>
            <person name="Wang L."/>
            <person name="Long M."/>
            <person name="Wan Y."/>
            <person name="He N."/>
            <person name="Zhang Z."/>
            <person name="Lu C."/>
            <person name="Keeling P.J."/>
            <person name="Wang J."/>
            <person name="Xiang Z."/>
            <person name="Zhou Z."/>
        </authorList>
    </citation>
    <scope>NUCLEOTIDE SEQUENCE [LARGE SCALE GENOMIC DNA]</scope>
    <source>
        <strain evidence="2">CQ1 / CVCC 102059</strain>
    </source>
</reference>
<accession>R0MKH0</accession>
<dbReference type="HOGENOM" id="CLU_2655115_0_0_1"/>
<dbReference type="EMBL" id="KB908924">
    <property type="protein sequence ID" value="EOB14740.1"/>
    <property type="molecule type" value="Genomic_DNA"/>
</dbReference>